<dbReference type="RefSeq" id="WP_036952200.1">
    <property type="nucleotide sequence ID" value="NZ_JALD01000019.1"/>
</dbReference>
<gene>
    <name evidence="1" type="ORF">HMPREF1563_3533</name>
</gene>
<evidence type="ECO:0000313" key="2">
    <source>
        <dbReference type="Proteomes" id="UP000022311"/>
    </source>
</evidence>
<sequence length="125" mass="13430">MMKIINHGAPFIIQHGKNLISGSQGATHFAKSIAKVENADKINFICCYSANGGRFSNAQMLANETGVPVIGYHGKINPLKANNTTSYGVTFYPQENKVTAQVCSSVNSILGAPIKLLLSVRNLLH</sequence>
<organism evidence="1 2">
    <name type="scientific">Providencia alcalifaciens 205/92</name>
    <dbReference type="NCBI Taxonomy" id="1256988"/>
    <lineage>
        <taxon>Bacteria</taxon>
        <taxon>Pseudomonadati</taxon>
        <taxon>Pseudomonadota</taxon>
        <taxon>Gammaproteobacteria</taxon>
        <taxon>Enterobacterales</taxon>
        <taxon>Morganellaceae</taxon>
        <taxon>Providencia</taxon>
    </lineage>
</organism>
<dbReference type="EMBL" id="JALD01000019">
    <property type="protein sequence ID" value="EUD12431.1"/>
    <property type="molecule type" value="Genomic_DNA"/>
</dbReference>
<protein>
    <submittedName>
        <fullName evidence="1">Uncharacterized protein</fullName>
    </submittedName>
</protein>
<dbReference type="Proteomes" id="UP000022311">
    <property type="component" value="Unassembled WGS sequence"/>
</dbReference>
<comment type="caution">
    <text evidence="1">The sequence shown here is derived from an EMBL/GenBank/DDBJ whole genome shotgun (WGS) entry which is preliminary data.</text>
</comment>
<evidence type="ECO:0000313" key="1">
    <source>
        <dbReference type="EMBL" id="EUD12431.1"/>
    </source>
</evidence>
<proteinExistence type="predicted"/>
<reference evidence="1 2" key="1">
    <citation type="submission" date="2014-01" db="EMBL/GenBank/DDBJ databases">
        <authorList>
            <person name="Durkin A.S."/>
            <person name="McCorrison J."/>
            <person name="Torralba M."/>
            <person name="Gillis M."/>
            <person name="Haft D.H."/>
            <person name="Methe B."/>
            <person name="Sutton G."/>
            <person name="Nelson K.E."/>
        </authorList>
    </citation>
    <scope>NUCLEOTIDE SEQUENCE [LARGE SCALE GENOMIC DNA]</scope>
    <source>
        <strain evidence="1 2">205/92</strain>
    </source>
</reference>
<name>A0AAV3M9I6_9GAMM</name>
<accession>A0AAV3M9I6</accession>
<dbReference type="AlphaFoldDB" id="A0AAV3M9I6"/>